<sequence>MSKKQQNLRWLRHPFPPKRRHWCRFPLPCTTQQKPNYVAGKLTYSDDTALMIVFSALQIRRGIRVLLDNATATINPGQKVGLVGKNGCGKSTLLSLLKGEISSDAGSFTFPGNWSLAWVNQETPALSQAALDYVIDGDREYRQLEAELAEANIRNDGNAIALVHGKLDTIQAWTIQSRASSLLHGLGFSQEQLQRPVSDFSGGWRMRLNLAQALLCRSDLLLLDEPTNHLDLDAVIWLERWLKSYEGTLILISHDRDFLDPVVDKIIHIEQQTMMEYTGNYSSFERQRGAKLAQQQALYQSQQEKVAHLQKYIDRFRAQATKAKQAQSRIKMLERMELIAPAHVDNPFSFSFRAPESLPNPLLKMEKVTAGYGDRIILDAIKLNLVPGSRIGLLGRNGAGKSTLIKLLAGELSAKEGEIGLAKGIKLGYFAQHQLEFLRADESPLQHLSRIAPKVLEQQLRDYLGGFGFQGDKVTEITARFSGGEKARLVLALIVWQRPNLLLLDEPTNHLDLDMRQALTEALIDFEGALVVVSHDRHLLRATTDDLYLVHDGSVDVFPGDLEDYQQWLSDLQKQQSQQDAAPRQDSGNSAQARKDQKRREAELRTQTQPLRKEIEKLEKQMAKWQSQLADAEALLSDSALYEQSRKADLSAALQKQAESKSALEEVEMAWLDAQEKLEAMLTA</sequence>
<proteinExistence type="inferred from homology"/>
<dbReference type="Proteomes" id="UP000006690">
    <property type="component" value="Chromosome"/>
</dbReference>
<evidence type="ECO:0000313" key="9">
    <source>
        <dbReference type="EMBL" id="BAK12947.1"/>
    </source>
</evidence>
<evidence type="ECO:0000256" key="3">
    <source>
        <dbReference type="ARBA" id="ARBA00022741"/>
    </source>
</evidence>
<comment type="similarity">
    <text evidence="5">Belongs to the ABC transporter superfamily. ABCF family. YheS subfamily.</text>
</comment>
<dbReference type="PROSITE" id="PS50893">
    <property type="entry name" value="ABC_TRANSPORTER_2"/>
    <property type="match status" value="2"/>
</dbReference>
<feature type="region of interest" description="Disordered" evidence="7">
    <location>
        <begin position="572"/>
        <end position="612"/>
    </location>
</feature>
<organism evidence="9 10">
    <name type="scientific">Pantoea ananatis (strain AJ13355)</name>
    <dbReference type="NCBI Taxonomy" id="932677"/>
    <lineage>
        <taxon>Bacteria</taxon>
        <taxon>Pseudomonadati</taxon>
        <taxon>Pseudomonadota</taxon>
        <taxon>Gammaproteobacteria</taxon>
        <taxon>Enterobacterales</taxon>
        <taxon>Erwiniaceae</taxon>
        <taxon>Pantoea</taxon>
    </lineage>
</organism>
<evidence type="ECO:0000256" key="7">
    <source>
        <dbReference type="SAM" id="MobiDB-lite"/>
    </source>
</evidence>
<dbReference type="HOGENOM" id="CLU_000604_36_0_6"/>
<dbReference type="InterPro" id="IPR032781">
    <property type="entry name" value="ABC_tran_Xtn"/>
</dbReference>
<dbReference type="Pfam" id="PF12848">
    <property type="entry name" value="ABC_tran_Xtn"/>
    <property type="match status" value="1"/>
</dbReference>
<feature type="domain" description="ABC transporter" evidence="8">
    <location>
        <begin position="52"/>
        <end position="296"/>
    </location>
</feature>
<evidence type="ECO:0000259" key="8">
    <source>
        <dbReference type="PROSITE" id="PS50893"/>
    </source>
</evidence>
<dbReference type="SMART" id="SM00382">
    <property type="entry name" value="AAA"/>
    <property type="match status" value="2"/>
</dbReference>
<dbReference type="EMBL" id="AP012032">
    <property type="protein sequence ID" value="BAK12947.1"/>
    <property type="molecule type" value="Genomic_DNA"/>
</dbReference>
<evidence type="ECO:0000256" key="1">
    <source>
        <dbReference type="ARBA" id="ARBA00006526"/>
    </source>
</evidence>
<dbReference type="InterPro" id="IPR017871">
    <property type="entry name" value="ABC_transporter-like_CS"/>
</dbReference>
<keyword evidence="3" id="KW-0547">Nucleotide-binding</keyword>
<feature type="domain" description="ABC transporter" evidence="8">
    <location>
        <begin position="363"/>
        <end position="577"/>
    </location>
</feature>
<dbReference type="InterPro" id="IPR003593">
    <property type="entry name" value="AAA+_ATPase"/>
</dbReference>
<evidence type="ECO:0000256" key="6">
    <source>
        <dbReference type="ARBA" id="ARBA00069073"/>
    </source>
</evidence>
<dbReference type="PROSITE" id="PS00211">
    <property type="entry name" value="ABC_TRANSPORTER_1"/>
    <property type="match status" value="2"/>
</dbReference>
<evidence type="ECO:0000256" key="5">
    <source>
        <dbReference type="ARBA" id="ARBA00061571"/>
    </source>
</evidence>
<dbReference type="PANTHER" id="PTHR19211:SF14">
    <property type="entry name" value="ATP-BINDING CASSETTE SUB-FAMILY F MEMBER 1"/>
    <property type="match status" value="1"/>
</dbReference>
<evidence type="ECO:0000256" key="2">
    <source>
        <dbReference type="ARBA" id="ARBA00022737"/>
    </source>
</evidence>
<dbReference type="AlphaFoldDB" id="A0A0H3L0L1"/>
<dbReference type="PANTHER" id="PTHR19211">
    <property type="entry name" value="ATP-BINDING TRANSPORT PROTEIN-RELATED"/>
    <property type="match status" value="1"/>
</dbReference>
<dbReference type="InterPro" id="IPR027417">
    <property type="entry name" value="P-loop_NTPase"/>
</dbReference>
<dbReference type="eggNOG" id="COG0488">
    <property type="taxonomic scope" value="Bacteria"/>
</dbReference>
<accession>A0A0H3L0L1</accession>
<evidence type="ECO:0000256" key="4">
    <source>
        <dbReference type="ARBA" id="ARBA00022840"/>
    </source>
</evidence>
<gene>
    <name evidence="9" type="primary">yheS</name>
    <name evidence="9" type="ordered locus">PAJ_2867</name>
</gene>
<dbReference type="CDD" id="cd03221">
    <property type="entry name" value="ABCF_EF-3"/>
    <property type="match status" value="2"/>
</dbReference>
<feature type="compositionally biased region" description="Basic and acidic residues" evidence="7">
    <location>
        <begin position="593"/>
        <end position="604"/>
    </location>
</feature>
<dbReference type="SUPFAM" id="SSF52540">
    <property type="entry name" value="P-loop containing nucleoside triphosphate hydrolases"/>
    <property type="match status" value="2"/>
</dbReference>
<dbReference type="NCBIfam" id="NF007921">
    <property type="entry name" value="PRK10636.1"/>
    <property type="match status" value="1"/>
</dbReference>
<dbReference type="PATRIC" id="fig|932677.3.peg.3338"/>
<keyword evidence="2" id="KW-0677">Repeat</keyword>
<dbReference type="GO" id="GO:0005524">
    <property type="term" value="F:ATP binding"/>
    <property type="evidence" value="ECO:0007669"/>
    <property type="project" value="UniProtKB-KW"/>
</dbReference>
<dbReference type="InterPro" id="IPR003439">
    <property type="entry name" value="ABC_transporter-like_ATP-bd"/>
</dbReference>
<dbReference type="KEGG" id="paj:PAJ_2867"/>
<dbReference type="FunFam" id="3.40.50.300:FF:002053">
    <property type="entry name" value="ABC transporter ATP-binding protein"/>
    <property type="match status" value="1"/>
</dbReference>
<dbReference type="FunFam" id="3.40.50.300:FF:000011">
    <property type="entry name" value="Putative ABC transporter ATP-binding component"/>
    <property type="match status" value="1"/>
</dbReference>
<protein>
    <recommendedName>
        <fullName evidence="6">Probable ATP-binding protein YheS</fullName>
    </recommendedName>
</protein>
<keyword evidence="4" id="KW-0067">ATP-binding</keyword>
<evidence type="ECO:0000313" key="10">
    <source>
        <dbReference type="Proteomes" id="UP000006690"/>
    </source>
</evidence>
<reference evidence="10" key="1">
    <citation type="journal article" date="2012" name="Appl. Microbiol. Biotechnol.">
        <title>The complete genome sequence of Pantoea ananatis AJ13355, an organism with great biotechnological potential.</title>
        <authorList>
            <person name="Hara Y."/>
            <person name="Kadotani N."/>
            <person name="Izui H."/>
            <person name="Katashkina J.I."/>
            <person name="Kuvaeva T.M."/>
            <person name="Andreeva I.G."/>
            <person name="Golubeva L.I."/>
            <person name="Malko D.B."/>
            <person name="Makeev V.J."/>
            <person name="Mashko S.V."/>
            <person name="Kozlov Y.I."/>
        </authorList>
    </citation>
    <scope>NUCLEOTIDE SEQUENCE [LARGE SCALE GENOMIC DNA]</scope>
    <source>
        <strain evidence="10">AJ13355</strain>
    </source>
</reference>
<dbReference type="InterPro" id="IPR050611">
    <property type="entry name" value="ABCF"/>
</dbReference>
<comment type="similarity">
    <text evidence="1">Belongs to the ABC transporter superfamily. Drug exporter-2 (TC 3.A.1.117) family.</text>
</comment>
<dbReference type="Pfam" id="PF00005">
    <property type="entry name" value="ABC_tran"/>
    <property type="match status" value="2"/>
</dbReference>
<dbReference type="Gene3D" id="3.40.50.300">
    <property type="entry name" value="P-loop containing nucleotide triphosphate hydrolases"/>
    <property type="match status" value="2"/>
</dbReference>
<dbReference type="GO" id="GO:0016887">
    <property type="term" value="F:ATP hydrolysis activity"/>
    <property type="evidence" value="ECO:0007669"/>
    <property type="project" value="InterPro"/>
</dbReference>
<name>A0A0H3L0L1_PANAA</name>